<dbReference type="Pfam" id="PF05854">
    <property type="entry name" value="MC1"/>
    <property type="match status" value="1"/>
</dbReference>
<evidence type="ECO:0000256" key="1">
    <source>
        <dbReference type="ARBA" id="ARBA00002562"/>
    </source>
</evidence>
<evidence type="ECO:0000313" key="4">
    <source>
        <dbReference type="Proteomes" id="UP000199170"/>
    </source>
</evidence>
<dbReference type="EMBL" id="FNPB01000002">
    <property type="protein sequence ID" value="SDX72873.1"/>
    <property type="molecule type" value="Genomic_DNA"/>
</dbReference>
<dbReference type="GO" id="GO:0042262">
    <property type="term" value="P:DNA protection"/>
    <property type="evidence" value="ECO:0007669"/>
    <property type="project" value="InterPro"/>
</dbReference>
<protein>
    <submittedName>
        <fullName evidence="3">Nucleoid protein MC1</fullName>
    </submittedName>
</protein>
<sequence length="110" mass="12741">MVREDGKRNFVMLEDGQKTKQFTGRMPRQAALKAARRLEGYEDCETEDEAKDDPTEIRLLERGTDRVHVYHAWAWHDSAPDDKPGWMQDNEVSTVTRGNVSKQGIEHIEK</sequence>
<keyword evidence="2" id="KW-0238">DNA-binding</keyword>
<dbReference type="Gene3D" id="3.10.470.10">
    <property type="entry name" value="Chromosomal protein MC1"/>
    <property type="match status" value="1"/>
</dbReference>
<accession>A0A1H3E2D1</accession>
<evidence type="ECO:0000313" key="3">
    <source>
        <dbReference type="EMBL" id="SDX72873.1"/>
    </source>
</evidence>
<dbReference type="SUPFAM" id="SSF102875">
    <property type="entry name" value="Chromosomal protein MC1"/>
    <property type="match status" value="1"/>
</dbReference>
<comment type="function">
    <text evidence="1">Protects DNA against thermal denaturation and modulates transcription.</text>
</comment>
<dbReference type="RefSeq" id="WP_089765297.1">
    <property type="nucleotide sequence ID" value="NZ_FNPB01000002.1"/>
</dbReference>
<organism evidence="3 4">
    <name type="scientific">Halobellus clavatus</name>
    <dbReference type="NCBI Taxonomy" id="660517"/>
    <lineage>
        <taxon>Archaea</taxon>
        <taxon>Methanobacteriati</taxon>
        <taxon>Methanobacteriota</taxon>
        <taxon>Stenosarchaea group</taxon>
        <taxon>Halobacteria</taxon>
        <taxon>Halobacteriales</taxon>
        <taxon>Haloferacaceae</taxon>
        <taxon>Halobellus</taxon>
    </lineage>
</organism>
<reference evidence="4" key="1">
    <citation type="submission" date="2016-10" db="EMBL/GenBank/DDBJ databases">
        <authorList>
            <person name="Varghese N."/>
            <person name="Submissions S."/>
        </authorList>
    </citation>
    <scope>NUCLEOTIDE SEQUENCE [LARGE SCALE GENOMIC DNA]</scope>
    <source>
        <strain evidence="4">CGMCC 1.10118</strain>
    </source>
</reference>
<dbReference type="InterPro" id="IPR008674">
    <property type="entry name" value="MC1"/>
</dbReference>
<dbReference type="AlphaFoldDB" id="A0A1H3E2D1"/>
<dbReference type="InterPro" id="IPR036620">
    <property type="entry name" value="MC1_sf"/>
</dbReference>
<evidence type="ECO:0000256" key="2">
    <source>
        <dbReference type="ARBA" id="ARBA00023125"/>
    </source>
</evidence>
<gene>
    <name evidence="3" type="ORF">SAMN04487946_1022</name>
</gene>
<proteinExistence type="predicted"/>
<dbReference type="Proteomes" id="UP000199170">
    <property type="component" value="Unassembled WGS sequence"/>
</dbReference>
<name>A0A1H3E2D1_9EURY</name>
<dbReference type="OrthoDB" id="144708at2157"/>
<keyword evidence="4" id="KW-1185">Reference proteome</keyword>